<evidence type="ECO:0000313" key="2">
    <source>
        <dbReference type="Proteomes" id="UP000664534"/>
    </source>
</evidence>
<name>A0A8H3IJR3_9LECA</name>
<accession>A0A8H3IJR3</accession>
<keyword evidence="2" id="KW-1185">Reference proteome</keyword>
<dbReference type="Proteomes" id="UP000664534">
    <property type="component" value="Unassembled WGS sequence"/>
</dbReference>
<comment type="caution">
    <text evidence="1">The sequence shown here is derived from an EMBL/GenBank/DDBJ whole genome shotgun (WGS) entry which is preliminary data.</text>
</comment>
<reference evidence="1" key="1">
    <citation type="submission" date="2021-03" db="EMBL/GenBank/DDBJ databases">
        <authorList>
            <person name="Tagirdzhanova G."/>
        </authorList>
    </citation>
    <scope>NUCLEOTIDE SEQUENCE</scope>
</reference>
<sequence>MASASDSAVFLIVHREKNGHQFRVFSYEDEEAKYIMVATNICRQLLKHGQSRQAFKEIAEVYKEHHPNGWFKKWTLDEIVNKFINLILDTFPWIFSDHGFRNPNISGCHWRRKYDGFHSRKQAILLNGSRVSDMCAAAKNAKGTNPNSKEHKYYRLFVFLIATTLFHELGHIFITFLSLGDADTPPEHVPELAGIHARTEPESGNILEGKVFGGSVVHGRDPKSDDTQPGVPHLVDKDGVGEISQQMVDGFLRCDFQFPFQKSDHAISDPLEVIGGFWDEFLPSDPLNHPSMRELAEEFPENPFDFTQLDDLEPSVRVLPKVQVGPGSALARGAFKPNDFRIEVVKTK</sequence>
<protein>
    <submittedName>
        <fullName evidence="1">Uncharacterized protein</fullName>
    </submittedName>
</protein>
<dbReference type="EMBL" id="CAJPDT010000027">
    <property type="protein sequence ID" value="CAF9921368.1"/>
    <property type="molecule type" value="Genomic_DNA"/>
</dbReference>
<gene>
    <name evidence="1" type="ORF">IMSHALPRED_005164</name>
</gene>
<organism evidence="1 2">
    <name type="scientific">Imshaugia aleurites</name>
    <dbReference type="NCBI Taxonomy" id="172621"/>
    <lineage>
        <taxon>Eukaryota</taxon>
        <taxon>Fungi</taxon>
        <taxon>Dikarya</taxon>
        <taxon>Ascomycota</taxon>
        <taxon>Pezizomycotina</taxon>
        <taxon>Lecanoromycetes</taxon>
        <taxon>OSLEUM clade</taxon>
        <taxon>Lecanoromycetidae</taxon>
        <taxon>Lecanorales</taxon>
        <taxon>Lecanorineae</taxon>
        <taxon>Parmeliaceae</taxon>
        <taxon>Imshaugia</taxon>
    </lineage>
</organism>
<proteinExistence type="predicted"/>
<dbReference type="OrthoDB" id="5290015at2759"/>
<evidence type="ECO:0000313" key="1">
    <source>
        <dbReference type="EMBL" id="CAF9921368.1"/>
    </source>
</evidence>
<dbReference type="AlphaFoldDB" id="A0A8H3IJR3"/>